<feature type="DNA-binding region" description="H-T-H motif" evidence="4">
    <location>
        <begin position="41"/>
        <end position="60"/>
    </location>
</feature>
<evidence type="ECO:0000313" key="6">
    <source>
        <dbReference type="EMBL" id="CAA9405289.1"/>
    </source>
</evidence>
<dbReference type="AlphaFoldDB" id="A0A6J4P817"/>
<dbReference type="SUPFAM" id="SSF46689">
    <property type="entry name" value="Homeodomain-like"/>
    <property type="match status" value="1"/>
</dbReference>
<dbReference type="EMBL" id="CADCVA010000063">
    <property type="protein sequence ID" value="CAA9405289.1"/>
    <property type="molecule type" value="Genomic_DNA"/>
</dbReference>
<dbReference type="InterPro" id="IPR001647">
    <property type="entry name" value="HTH_TetR"/>
</dbReference>
<dbReference type="Pfam" id="PF21351">
    <property type="entry name" value="TetR_C_41"/>
    <property type="match status" value="1"/>
</dbReference>
<evidence type="ECO:0000256" key="1">
    <source>
        <dbReference type="ARBA" id="ARBA00023015"/>
    </source>
</evidence>
<gene>
    <name evidence="6" type="ORF">AVDCRST_MAG82-443</name>
</gene>
<dbReference type="InterPro" id="IPR009057">
    <property type="entry name" value="Homeodomain-like_sf"/>
</dbReference>
<dbReference type="InterPro" id="IPR050109">
    <property type="entry name" value="HTH-type_TetR-like_transc_reg"/>
</dbReference>
<feature type="domain" description="HTH tetR-type" evidence="5">
    <location>
        <begin position="18"/>
        <end position="78"/>
    </location>
</feature>
<dbReference type="GO" id="GO:0000976">
    <property type="term" value="F:transcription cis-regulatory region binding"/>
    <property type="evidence" value="ECO:0007669"/>
    <property type="project" value="TreeGrafter"/>
</dbReference>
<sequence>MYVKNESTGRRTQEERRAATRRALLGAARELFAEGGYHTTAAGEVVRRAGLTRGAMYHHFEDKEDLFRAVVEELEGEVDGVVLTEARRTLRETSDAWDAFLAGHRAYLDACLRPDVRRILLLDGPAVLGWEEWHEIDAAHAVGQIEAGLELMMENGTIERRPARPLAHLLHGAVLEAAMYVAVSEDPETARDEVWGGLEHLLEGLLRERRTE</sequence>
<proteinExistence type="predicted"/>
<protein>
    <submittedName>
        <fullName evidence="6">Transcriptional regulator, AcrR family</fullName>
    </submittedName>
</protein>
<dbReference type="GO" id="GO:0003700">
    <property type="term" value="F:DNA-binding transcription factor activity"/>
    <property type="evidence" value="ECO:0007669"/>
    <property type="project" value="TreeGrafter"/>
</dbReference>
<organism evidence="6">
    <name type="scientific">uncultured Rubrobacteraceae bacterium</name>
    <dbReference type="NCBI Taxonomy" id="349277"/>
    <lineage>
        <taxon>Bacteria</taxon>
        <taxon>Bacillati</taxon>
        <taxon>Actinomycetota</taxon>
        <taxon>Rubrobacteria</taxon>
        <taxon>Rubrobacterales</taxon>
        <taxon>Rubrobacteraceae</taxon>
        <taxon>environmental samples</taxon>
    </lineage>
</organism>
<evidence type="ECO:0000256" key="4">
    <source>
        <dbReference type="PROSITE-ProRule" id="PRU00335"/>
    </source>
</evidence>
<keyword evidence="2 4" id="KW-0238">DNA-binding</keyword>
<dbReference type="InterPro" id="IPR049484">
    <property type="entry name" value="Rv0078-like_C"/>
</dbReference>
<dbReference type="PANTHER" id="PTHR30055:SF234">
    <property type="entry name" value="HTH-TYPE TRANSCRIPTIONAL REGULATOR BETI"/>
    <property type="match status" value="1"/>
</dbReference>
<reference evidence="6" key="1">
    <citation type="submission" date="2020-02" db="EMBL/GenBank/DDBJ databases">
        <authorList>
            <person name="Meier V. D."/>
        </authorList>
    </citation>
    <scope>NUCLEOTIDE SEQUENCE</scope>
    <source>
        <strain evidence="6">AVDCRST_MAG82</strain>
    </source>
</reference>
<evidence type="ECO:0000256" key="2">
    <source>
        <dbReference type="ARBA" id="ARBA00023125"/>
    </source>
</evidence>
<keyword evidence="3" id="KW-0804">Transcription</keyword>
<dbReference type="Gene3D" id="1.10.357.10">
    <property type="entry name" value="Tetracycline Repressor, domain 2"/>
    <property type="match status" value="1"/>
</dbReference>
<keyword evidence="1" id="KW-0805">Transcription regulation</keyword>
<name>A0A6J4P817_9ACTN</name>
<accession>A0A6J4P817</accession>
<dbReference type="PANTHER" id="PTHR30055">
    <property type="entry name" value="HTH-TYPE TRANSCRIPTIONAL REGULATOR RUTR"/>
    <property type="match status" value="1"/>
</dbReference>
<dbReference type="PROSITE" id="PS50977">
    <property type="entry name" value="HTH_TETR_2"/>
    <property type="match status" value="1"/>
</dbReference>
<evidence type="ECO:0000259" key="5">
    <source>
        <dbReference type="PROSITE" id="PS50977"/>
    </source>
</evidence>
<dbReference type="PRINTS" id="PR00455">
    <property type="entry name" value="HTHTETR"/>
</dbReference>
<evidence type="ECO:0000256" key="3">
    <source>
        <dbReference type="ARBA" id="ARBA00023163"/>
    </source>
</evidence>
<dbReference type="Pfam" id="PF00440">
    <property type="entry name" value="TetR_N"/>
    <property type="match status" value="1"/>
</dbReference>